<dbReference type="PANTHER" id="PTHR11252:SF0">
    <property type="entry name" value="POLYRIBONUCLEOTIDE NUCLEOTIDYLTRANSFERASE 1, MITOCHONDRIAL"/>
    <property type="match status" value="1"/>
</dbReference>
<sequence length="726" mass="79095">MQKKEYSIEIGGKPLIAQFTDLADQASGSVIVRYGNTTILATAVMSKYEKDGLDYFPLTVDYEERFYAAGQILGSRFIRREGRPSDEAVLSGRVVDRTIRPLFDHNLRNEVQVVITILSIAEDDPDVPAVIGASLALATSDIPWSGPVSAVRIGLKTDEAGKTSFIMNPTYDQRNAPENKLDLLACGKDGLINMIEVGSKEVAEDVVVEALKSATKHLEQIQFFQEKIVAEIGETKKKLKKKEFSKELRNLFAKKIEQKMPEYVIPGTPGKDKIGEIQSEWNALVAEVLPEETKDANKYFDEKLDEIIHTEAIDNGRRPDGRGFDDIRPLYTQAGGVSPILHGSGIFYRGGTHILSALTLGGPGETQVVEGMELRMKKRFIHHYNFPPFSTGETGRLGGMNRRAIGHGALAEKALITVIPDKEKFPYTIRIVSEAFASNGSTSMGSVCASTLALMDAGVPIKAPVAGIASGLMMRDEKNYKVLTDIQGPEDHHGDMDFKVAGTREGITAVQMDVKVNGIPVKILAEAFEKAKSARLRILDEIQKTIAAPRPNLSPNAPEIMVTKVKPDQIGLIIGTGGKTINGIMEKTGAEIDIEDDGTVFITGKAGAALAAKEIIDGMTREYKPGEKFEGEVTRLMDFGAFVRIGPSAEGLVHVSEIAPFRVDRIADALKEGDIVPVVVKEIDEKGRINLSIKAADQDWAARKGIKPGTGFGGGRPPRREGYGRR</sequence>
<dbReference type="InterPro" id="IPR012162">
    <property type="entry name" value="PNPase"/>
</dbReference>
<comment type="function">
    <text evidence="5">Involved in mRNA degradation. Catalyzes the phosphorolysis of single-stranded polyribonucleotides processively in the 3'- to 5'-direction.</text>
</comment>
<dbReference type="SUPFAM" id="SSF55666">
    <property type="entry name" value="Ribonuclease PH domain 2-like"/>
    <property type="match status" value="2"/>
</dbReference>
<dbReference type="InterPro" id="IPR036345">
    <property type="entry name" value="ExoRNase_PH_dom2_sf"/>
</dbReference>
<dbReference type="GO" id="GO:0003723">
    <property type="term" value="F:RNA binding"/>
    <property type="evidence" value="ECO:0007669"/>
    <property type="project" value="UniProtKB-UniRule"/>
</dbReference>
<comment type="caution">
    <text evidence="8">The sequence shown here is derived from an EMBL/GenBank/DDBJ whole genome shotgun (WGS) entry which is preliminary data.</text>
</comment>
<keyword evidence="2 5" id="KW-0808">Transferase</keyword>
<dbReference type="EC" id="2.7.7.8" evidence="5"/>
<evidence type="ECO:0000256" key="3">
    <source>
        <dbReference type="ARBA" id="ARBA00022695"/>
    </source>
</evidence>
<dbReference type="GO" id="GO:0004654">
    <property type="term" value="F:polyribonucleotide nucleotidyltransferase activity"/>
    <property type="evidence" value="ECO:0007669"/>
    <property type="project" value="UniProtKB-UniRule"/>
</dbReference>
<dbReference type="Pfam" id="PF03725">
    <property type="entry name" value="RNase_PH_C"/>
    <property type="match status" value="1"/>
</dbReference>
<dbReference type="GO" id="GO:0006396">
    <property type="term" value="P:RNA processing"/>
    <property type="evidence" value="ECO:0007669"/>
    <property type="project" value="InterPro"/>
</dbReference>
<comment type="subcellular location">
    <subcellularLocation>
        <location evidence="5">Cytoplasm</location>
    </subcellularLocation>
</comment>
<dbReference type="InterPro" id="IPR020568">
    <property type="entry name" value="Ribosomal_Su5_D2-typ_SF"/>
</dbReference>
<feature type="binding site" evidence="5">
    <location>
        <position position="497"/>
    </location>
    <ligand>
        <name>Mg(2+)</name>
        <dbReference type="ChEBI" id="CHEBI:18420"/>
    </ligand>
</feature>
<dbReference type="SUPFAM" id="SSF54791">
    <property type="entry name" value="Eukaryotic type KH-domain (KH-domain type I)"/>
    <property type="match status" value="1"/>
</dbReference>
<keyword evidence="5" id="KW-0479">Metal-binding</keyword>
<dbReference type="FunFam" id="3.30.1370.10:FF:000001">
    <property type="entry name" value="Polyribonucleotide nucleotidyltransferase"/>
    <property type="match status" value="1"/>
</dbReference>
<dbReference type="NCBIfam" id="NF008805">
    <property type="entry name" value="PRK11824.1"/>
    <property type="match status" value="1"/>
</dbReference>
<comment type="cofactor">
    <cofactor evidence="5">
        <name>Mg(2+)</name>
        <dbReference type="ChEBI" id="CHEBI:18420"/>
    </cofactor>
</comment>
<name>A0A1G2P245_9BACT</name>
<dbReference type="EMBL" id="MHSH01000018">
    <property type="protein sequence ID" value="OHA41799.1"/>
    <property type="molecule type" value="Genomic_DNA"/>
</dbReference>
<evidence type="ECO:0000256" key="6">
    <source>
        <dbReference type="SAM" id="MobiDB-lite"/>
    </source>
</evidence>
<dbReference type="Pfam" id="PF00575">
    <property type="entry name" value="S1"/>
    <property type="match status" value="1"/>
</dbReference>
<dbReference type="PANTHER" id="PTHR11252">
    <property type="entry name" value="POLYRIBONUCLEOTIDE NUCLEOTIDYLTRANSFERASE"/>
    <property type="match status" value="1"/>
</dbReference>
<feature type="region of interest" description="Disordered" evidence="6">
    <location>
        <begin position="704"/>
        <end position="726"/>
    </location>
</feature>
<keyword evidence="5" id="KW-0460">Magnesium</keyword>
<dbReference type="Proteomes" id="UP000176429">
    <property type="component" value="Unassembled WGS sequence"/>
</dbReference>
<dbReference type="InterPro" id="IPR015847">
    <property type="entry name" value="ExoRNase_PH_dom2"/>
</dbReference>
<dbReference type="SUPFAM" id="SSF50249">
    <property type="entry name" value="Nucleic acid-binding proteins"/>
    <property type="match status" value="1"/>
</dbReference>
<dbReference type="InterPro" id="IPR036612">
    <property type="entry name" value="KH_dom_type_1_sf"/>
</dbReference>
<dbReference type="InterPro" id="IPR004087">
    <property type="entry name" value="KH_dom"/>
</dbReference>
<evidence type="ECO:0000313" key="8">
    <source>
        <dbReference type="EMBL" id="OHA41799.1"/>
    </source>
</evidence>
<keyword evidence="4 5" id="KW-0694">RNA-binding</keyword>
<proteinExistence type="inferred from homology"/>
<evidence type="ECO:0000256" key="5">
    <source>
        <dbReference type="HAMAP-Rule" id="MF_01595"/>
    </source>
</evidence>
<dbReference type="FunFam" id="3.30.230.70:FF:000001">
    <property type="entry name" value="Polyribonucleotide nucleotidyltransferase"/>
    <property type="match status" value="1"/>
</dbReference>
<keyword evidence="5" id="KW-0963">Cytoplasm</keyword>
<dbReference type="CDD" id="cd02393">
    <property type="entry name" value="KH-I_PNPase"/>
    <property type="match status" value="1"/>
</dbReference>
<dbReference type="SMART" id="SM00322">
    <property type="entry name" value="KH"/>
    <property type="match status" value="1"/>
</dbReference>
<dbReference type="PROSITE" id="PS50126">
    <property type="entry name" value="S1"/>
    <property type="match status" value="1"/>
</dbReference>
<dbReference type="InterPro" id="IPR012340">
    <property type="entry name" value="NA-bd_OB-fold"/>
</dbReference>
<dbReference type="InterPro" id="IPR001247">
    <property type="entry name" value="ExoRNase_PH_dom1"/>
</dbReference>
<dbReference type="InterPro" id="IPR003029">
    <property type="entry name" value="S1_domain"/>
</dbReference>
<keyword evidence="3 5" id="KW-0548">Nucleotidyltransferase</keyword>
<dbReference type="Gene3D" id="3.30.230.70">
    <property type="entry name" value="GHMP Kinase, N-terminal domain"/>
    <property type="match status" value="2"/>
</dbReference>
<dbReference type="Pfam" id="PF00013">
    <property type="entry name" value="KH_1"/>
    <property type="match status" value="1"/>
</dbReference>
<feature type="binding site" evidence="5">
    <location>
        <position position="491"/>
    </location>
    <ligand>
        <name>Mg(2+)</name>
        <dbReference type="ChEBI" id="CHEBI:18420"/>
    </ligand>
</feature>
<dbReference type="PIRSF" id="PIRSF005499">
    <property type="entry name" value="PNPase"/>
    <property type="match status" value="1"/>
</dbReference>
<organism evidence="8 9">
    <name type="scientific">Candidatus Taylorbacteria bacterium RIFCSPLOWO2_02_FULL_46_40</name>
    <dbReference type="NCBI Taxonomy" id="1802329"/>
    <lineage>
        <taxon>Bacteria</taxon>
        <taxon>Candidatus Tayloriibacteriota</taxon>
    </lineage>
</organism>
<gene>
    <name evidence="5" type="primary">pnp</name>
    <name evidence="8" type="ORF">A3H68_00355</name>
</gene>
<dbReference type="InterPro" id="IPR036456">
    <property type="entry name" value="PNPase_PH_RNA-bd_sf"/>
</dbReference>
<dbReference type="InterPro" id="IPR027408">
    <property type="entry name" value="PNPase/RNase_PH_dom_sf"/>
</dbReference>
<protein>
    <recommendedName>
        <fullName evidence="5">Polyribonucleotide nucleotidyltransferase</fullName>
        <ecNumber evidence="5">2.7.7.8</ecNumber>
    </recommendedName>
    <alternativeName>
        <fullName evidence="5">Polynucleotide phosphorylase</fullName>
        <shortName evidence="5">PNPase</shortName>
    </alternativeName>
</protein>
<dbReference type="InterPro" id="IPR004088">
    <property type="entry name" value="KH_dom_type_1"/>
</dbReference>
<feature type="domain" description="S1 motif" evidence="7">
    <location>
        <begin position="626"/>
        <end position="694"/>
    </location>
</feature>
<reference evidence="8 9" key="1">
    <citation type="journal article" date="2016" name="Nat. Commun.">
        <title>Thousands of microbial genomes shed light on interconnected biogeochemical processes in an aquifer system.</title>
        <authorList>
            <person name="Anantharaman K."/>
            <person name="Brown C.T."/>
            <person name="Hug L.A."/>
            <person name="Sharon I."/>
            <person name="Castelle C.J."/>
            <person name="Probst A.J."/>
            <person name="Thomas B.C."/>
            <person name="Singh A."/>
            <person name="Wilkins M.J."/>
            <person name="Karaoz U."/>
            <person name="Brodie E.L."/>
            <person name="Williams K.H."/>
            <person name="Hubbard S.S."/>
            <person name="Banfield J.F."/>
        </authorList>
    </citation>
    <scope>NUCLEOTIDE SEQUENCE [LARGE SCALE GENOMIC DNA]</scope>
</reference>
<dbReference type="SUPFAM" id="SSF54211">
    <property type="entry name" value="Ribosomal protein S5 domain 2-like"/>
    <property type="match status" value="2"/>
</dbReference>
<comment type="catalytic activity">
    <reaction evidence="5">
        <text>RNA(n+1) + phosphate = RNA(n) + a ribonucleoside 5'-diphosphate</text>
        <dbReference type="Rhea" id="RHEA:22096"/>
        <dbReference type="Rhea" id="RHEA-COMP:14527"/>
        <dbReference type="Rhea" id="RHEA-COMP:17342"/>
        <dbReference type="ChEBI" id="CHEBI:43474"/>
        <dbReference type="ChEBI" id="CHEBI:57930"/>
        <dbReference type="ChEBI" id="CHEBI:140395"/>
        <dbReference type="EC" id="2.7.7.8"/>
    </reaction>
</comment>
<dbReference type="PROSITE" id="PS50084">
    <property type="entry name" value="KH_TYPE_1"/>
    <property type="match status" value="1"/>
</dbReference>
<evidence type="ECO:0000259" key="7">
    <source>
        <dbReference type="PROSITE" id="PS50126"/>
    </source>
</evidence>
<dbReference type="GO" id="GO:0000175">
    <property type="term" value="F:3'-5'-RNA exonuclease activity"/>
    <property type="evidence" value="ECO:0007669"/>
    <property type="project" value="TreeGrafter"/>
</dbReference>
<evidence type="ECO:0000256" key="2">
    <source>
        <dbReference type="ARBA" id="ARBA00022679"/>
    </source>
</evidence>
<dbReference type="SMART" id="SM00316">
    <property type="entry name" value="S1"/>
    <property type="match status" value="1"/>
</dbReference>
<dbReference type="GO" id="GO:0005829">
    <property type="term" value="C:cytosol"/>
    <property type="evidence" value="ECO:0007669"/>
    <property type="project" value="TreeGrafter"/>
</dbReference>
<evidence type="ECO:0000256" key="4">
    <source>
        <dbReference type="ARBA" id="ARBA00022884"/>
    </source>
</evidence>
<dbReference type="GO" id="GO:0000287">
    <property type="term" value="F:magnesium ion binding"/>
    <property type="evidence" value="ECO:0007669"/>
    <property type="project" value="UniProtKB-UniRule"/>
</dbReference>
<dbReference type="Gene3D" id="2.40.50.140">
    <property type="entry name" value="Nucleic acid-binding proteins"/>
    <property type="match status" value="1"/>
</dbReference>
<dbReference type="Gene3D" id="3.30.1370.10">
    <property type="entry name" value="K Homology domain, type 1"/>
    <property type="match status" value="1"/>
</dbReference>
<dbReference type="GO" id="GO:0006402">
    <property type="term" value="P:mRNA catabolic process"/>
    <property type="evidence" value="ECO:0007669"/>
    <property type="project" value="UniProtKB-UniRule"/>
</dbReference>
<evidence type="ECO:0000313" key="9">
    <source>
        <dbReference type="Proteomes" id="UP000176429"/>
    </source>
</evidence>
<dbReference type="CDD" id="cd11364">
    <property type="entry name" value="RNase_PH_PNPase_2"/>
    <property type="match status" value="1"/>
</dbReference>
<dbReference type="HAMAP" id="MF_01595">
    <property type="entry name" value="PNPase"/>
    <property type="match status" value="1"/>
</dbReference>
<dbReference type="AlphaFoldDB" id="A0A1G2P245"/>
<dbReference type="SUPFAM" id="SSF46915">
    <property type="entry name" value="Polynucleotide phosphorylase/guanosine pentaphosphate synthase (PNPase/GPSI), domain 3"/>
    <property type="match status" value="1"/>
</dbReference>
<evidence type="ECO:0000256" key="1">
    <source>
        <dbReference type="ARBA" id="ARBA00007404"/>
    </source>
</evidence>
<comment type="similarity">
    <text evidence="1 5">Belongs to the polyribonucleotide nucleotidyltransferase family.</text>
</comment>
<dbReference type="Pfam" id="PF01138">
    <property type="entry name" value="RNase_PH"/>
    <property type="match status" value="2"/>
</dbReference>
<accession>A0A1G2P245</accession>
<dbReference type="NCBIfam" id="TIGR03591">
    <property type="entry name" value="polynuc_phos"/>
    <property type="match status" value="1"/>
</dbReference>